<organismHost>
    <name type="scientific">Chenopodium album</name>
    <name type="common">Fat hen</name>
    <dbReference type="NCBI Taxonomy" id="3559"/>
</organismHost>
<dbReference type="Pfam" id="PF01443">
    <property type="entry name" value="Viral_helicase1"/>
    <property type="match status" value="1"/>
</dbReference>
<reference evidence="2" key="1">
    <citation type="journal article" date="2020" name="Plants (Basel)">
        <title>High-Throughput Sequencing Facilitates Discovery of New Plant Viruses in Poland.</title>
        <authorList>
            <person name="Minicka J."/>
            <person name="Zarzynska-Nowak A."/>
            <person name="Budzynska D."/>
            <person name="Borodynko-Filas N."/>
            <person name="Hasiow-Jaroszewska B."/>
        </authorList>
    </citation>
    <scope>NUCLEOTIDE SEQUENCE</scope>
    <source>
        <strain evidence="2">ClYMV-2018/1</strain>
    </source>
</reference>
<accession>A0A7D5ZUS3</accession>
<organismHost>
    <name type="scientific">Medicago sativa</name>
    <name type="common">Alfalfa</name>
    <dbReference type="NCBI Taxonomy" id="3879"/>
</organismHost>
<organism evidence="2">
    <name type="scientific">Clover yellow mosaic virus</name>
    <name type="common">CYMV</name>
    <dbReference type="NCBI Taxonomy" id="12177"/>
    <lineage>
        <taxon>Viruses</taxon>
        <taxon>Riboviria</taxon>
        <taxon>Orthornavirae</taxon>
        <taxon>Kitrinoviricota</taxon>
        <taxon>Alsuviricetes</taxon>
        <taxon>Tymovirales</taxon>
        <taxon>Alphaflexiviridae</taxon>
        <taxon>Potexvirus</taxon>
        <taxon>Potexvirus flavitrifolii</taxon>
    </lineage>
</organism>
<sequence length="238" mass="25989">MRFSQITNMNTLTNLLLSEGYTRTTKPLSEPLIIHAVAGAGKSTLIRKLLAQSDTYRAHTNGPPDPPTPACTSIIPFTSNPPQHTFNILDEYPIGQSKGYKALFADILQHRNNHQSPHFIKTISHRLGPSTAKLIRETLNIPLEGTGEAELKSILPVLGSPLFGTLTALTPEVAAFINDHGAKFYCPDQVLGLEFPVVTVLSTLPLTSLPDQSATYIALSRHTQELHVRSPDPPYPTP</sequence>
<organismHost>
    <name type="scientific">Trifolium</name>
    <dbReference type="NCBI Taxonomy" id="3898"/>
</organismHost>
<dbReference type="PROSITE" id="PS51657">
    <property type="entry name" value="PSRV_HELICASE"/>
    <property type="match status" value="1"/>
</dbReference>
<dbReference type="InterPro" id="IPR027351">
    <property type="entry name" value="(+)RNA_virus_helicase_core_dom"/>
</dbReference>
<protein>
    <submittedName>
        <fullName evidence="2">TGB1</fullName>
    </submittedName>
</protein>
<dbReference type="EMBL" id="MT176428">
    <property type="protein sequence ID" value="QLJ11035.1"/>
    <property type="molecule type" value="Genomic_RNA"/>
</dbReference>
<dbReference type="GO" id="GO:0005524">
    <property type="term" value="F:ATP binding"/>
    <property type="evidence" value="ECO:0007669"/>
    <property type="project" value="InterPro"/>
</dbReference>
<organismHost>
    <name type="scientific">Malus pumila</name>
    <name type="common">Paradise apple</name>
    <dbReference type="NCBI Taxonomy" id="283210"/>
</organismHost>
<name>A0A7D5ZUS3_CYMV</name>
<evidence type="ECO:0000313" key="2">
    <source>
        <dbReference type="EMBL" id="QLJ11035.1"/>
    </source>
</evidence>
<organismHost>
    <name type="scientific">Pisum sativum</name>
    <name type="common">Garden pea</name>
    <name type="synonym">Lathyrus oleraceus</name>
    <dbReference type="NCBI Taxonomy" id="3888"/>
</organismHost>
<proteinExistence type="predicted"/>
<organismHost>
    <name type="scientific">Vicia sativa</name>
    <name type="common">Spring vetch</name>
    <name type="synonym">Tare</name>
    <dbReference type="NCBI Taxonomy" id="3908"/>
</organismHost>
<feature type="domain" description="(+)RNA virus helicase C-terminal" evidence="1">
    <location>
        <begin position="1"/>
        <end position="238"/>
    </location>
</feature>
<evidence type="ECO:0000259" key="1">
    <source>
        <dbReference type="PROSITE" id="PS51657"/>
    </source>
</evidence>
<organismHost>
    <name type="scientific">Stellaria media</name>
    <name type="common">Common chickweed</name>
    <name type="synonym">Alsine media</name>
    <dbReference type="NCBI Taxonomy" id="13274"/>
</organismHost>